<feature type="transmembrane region" description="Helical" evidence="6">
    <location>
        <begin position="253"/>
        <end position="274"/>
    </location>
</feature>
<dbReference type="PANTHER" id="PTHR23513">
    <property type="entry name" value="INTEGRAL MEMBRANE EFFLUX PROTEIN-RELATED"/>
    <property type="match status" value="1"/>
</dbReference>
<evidence type="ECO:0000259" key="7">
    <source>
        <dbReference type="PROSITE" id="PS50850"/>
    </source>
</evidence>
<evidence type="ECO:0000256" key="5">
    <source>
        <dbReference type="ARBA" id="ARBA00023136"/>
    </source>
</evidence>
<evidence type="ECO:0000313" key="9">
    <source>
        <dbReference type="Proteomes" id="UP000198688"/>
    </source>
</evidence>
<dbReference type="Proteomes" id="UP000198688">
    <property type="component" value="Chromosome I"/>
</dbReference>
<feature type="transmembrane region" description="Helical" evidence="6">
    <location>
        <begin position="222"/>
        <end position="247"/>
    </location>
</feature>
<evidence type="ECO:0000256" key="2">
    <source>
        <dbReference type="ARBA" id="ARBA00022475"/>
    </source>
</evidence>
<dbReference type="SUPFAM" id="SSF103473">
    <property type="entry name" value="MFS general substrate transporter"/>
    <property type="match status" value="1"/>
</dbReference>
<keyword evidence="9" id="KW-1185">Reference proteome</keyword>
<dbReference type="CDD" id="cd06173">
    <property type="entry name" value="MFS_MefA_like"/>
    <property type="match status" value="1"/>
</dbReference>
<name>A0A1H2CW55_9ACTN</name>
<dbReference type="AlphaFoldDB" id="A0A1H2CW55"/>
<dbReference type="PROSITE" id="PS50850">
    <property type="entry name" value="MFS"/>
    <property type="match status" value="1"/>
</dbReference>
<dbReference type="GO" id="GO:0005886">
    <property type="term" value="C:plasma membrane"/>
    <property type="evidence" value="ECO:0007669"/>
    <property type="project" value="UniProtKB-SubCell"/>
</dbReference>
<feature type="transmembrane region" description="Helical" evidence="6">
    <location>
        <begin position="286"/>
        <end position="306"/>
    </location>
</feature>
<keyword evidence="5 6" id="KW-0472">Membrane</keyword>
<evidence type="ECO:0000313" key="8">
    <source>
        <dbReference type="EMBL" id="SDT74691.1"/>
    </source>
</evidence>
<dbReference type="GO" id="GO:0022857">
    <property type="term" value="F:transmembrane transporter activity"/>
    <property type="evidence" value="ECO:0007669"/>
    <property type="project" value="InterPro"/>
</dbReference>
<keyword evidence="3 6" id="KW-0812">Transmembrane</keyword>
<dbReference type="Pfam" id="PF07690">
    <property type="entry name" value="MFS_1"/>
    <property type="match status" value="1"/>
</dbReference>
<evidence type="ECO:0000256" key="4">
    <source>
        <dbReference type="ARBA" id="ARBA00022989"/>
    </source>
</evidence>
<feature type="transmembrane region" description="Helical" evidence="6">
    <location>
        <begin position="20"/>
        <end position="45"/>
    </location>
</feature>
<dbReference type="InterPro" id="IPR036259">
    <property type="entry name" value="MFS_trans_sf"/>
</dbReference>
<gene>
    <name evidence="8" type="ORF">SAMN04489716_7064</name>
</gene>
<dbReference type="EMBL" id="LT629758">
    <property type="protein sequence ID" value="SDT74691.1"/>
    <property type="molecule type" value="Genomic_DNA"/>
</dbReference>
<evidence type="ECO:0000256" key="3">
    <source>
        <dbReference type="ARBA" id="ARBA00022692"/>
    </source>
</evidence>
<keyword evidence="4 6" id="KW-1133">Transmembrane helix</keyword>
<feature type="transmembrane region" description="Helical" evidence="6">
    <location>
        <begin position="312"/>
        <end position="334"/>
    </location>
</feature>
<feature type="transmembrane region" description="Helical" evidence="6">
    <location>
        <begin position="86"/>
        <end position="117"/>
    </location>
</feature>
<dbReference type="Gene3D" id="1.20.1250.20">
    <property type="entry name" value="MFS general substrate transporter like domains"/>
    <property type="match status" value="1"/>
</dbReference>
<feature type="transmembrane region" description="Helical" evidence="6">
    <location>
        <begin position="346"/>
        <end position="369"/>
    </location>
</feature>
<dbReference type="InterPro" id="IPR011701">
    <property type="entry name" value="MFS"/>
</dbReference>
<organism evidence="8 9">
    <name type="scientific">Actinoplanes derwentensis</name>
    <dbReference type="NCBI Taxonomy" id="113562"/>
    <lineage>
        <taxon>Bacteria</taxon>
        <taxon>Bacillati</taxon>
        <taxon>Actinomycetota</taxon>
        <taxon>Actinomycetes</taxon>
        <taxon>Micromonosporales</taxon>
        <taxon>Micromonosporaceae</taxon>
        <taxon>Actinoplanes</taxon>
    </lineage>
</organism>
<dbReference type="InterPro" id="IPR020846">
    <property type="entry name" value="MFS_dom"/>
</dbReference>
<dbReference type="STRING" id="113562.SAMN04489716_7064"/>
<feature type="transmembrane region" description="Helical" evidence="6">
    <location>
        <begin position="51"/>
        <end position="74"/>
    </location>
</feature>
<dbReference type="PANTHER" id="PTHR23513:SF6">
    <property type="entry name" value="MAJOR FACILITATOR SUPERFAMILY ASSOCIATED DOMAIN-CONTAINING PROTEIN"/>
    <property type="match status" value="1"/>
</dbReference>
<dbReference type="RefSeq" id="WP_157751938.1">
    <property type="nucleotide sequence ID" value="NZ_BOMJ01000057.1"/>
</dbReference>
<comment type="subcellular location">
    <subcellularLocation>
        <location evidence="1">Cell membrane</location>
        <topology evidence="1">Multi-pass membrane protein</topology>
    </subcellularLocation>
</comment>
<feature type="transmembrane region" description="Helical" evidence="6">
    <location>
        <begin position="375"/>
        <end position="394"/>
    </location>
</feature>
<protein>
    <submittedName>
        <fullName evidence="8">Predicted arabinose efflux permease, MFS family</fullName>
    </submittedName>
</protein>
<reference evidence="8 9" key="1">
    <citation type="submission" date="2016-10" db="EMBL/GenBank/DDBJ databases">
        <authorList>
            <person name="de Groot N.N."/>
        </authorList>
    </citation>
    <scope>NUCLEOTIDE SEQUENCE [LARGE SCALE GENOMIC DNA]</scope>
    <source>
        <strain evidence="8 9">DSM 43941</strain>
    </source>
</reference>
<sequence>MATTSENTLSPHRARDFRLYWIAGGIDALGSHSSSIVLPLVAIAVTGSPTAVGVVGALAVAGRLVAAPVTAVLADRLPRRTMMIAALLTAAAATGVISGALLTDTLVIGVLAAAAFVEGAAQSGYESAGAGAIRRLLPADDHRALARMEARNHAAQILGPLLGGALFQVARWLPFLADFVSYVIAAVCVAAIRTDLTPHREERTSFVGDLRAGLRFVAGQPFLRFVTVWAAGINFAFAALIYAVILISDRRGASPVSIGLVLTVASVGGLLGALATPRVVQRLRPAATIVVASWAMVAFVAALVVAQQTWSYGLLIGLVFLLSPLAGVILQARAIMVTPDDLQGRVATVIGTVGEVPQMFAPLLAAVLVAHVSPAVVALSCAALLAVLAGYATVNVGLLRTDAAPGDPADAEPTSEEDPR</sequence>
<keyword evidence="2" id="KW-1003">Cell membrane</keyword>
<accession>A0A1H2CW55</accession>
<dbReference type="OrthoDB" id="145388at2"/>
<evidence type="ECO:0000256" key="6">
    <source>
        <dbReference type="SAM" id="Phobius"/>
    </source>
</evidence>
<proteinExistence type="predicted"/>
<feature type="domain" description="Major facilitator superfamily (MFS) profile" evidence="7">
    <location>
        <begin position="1"/>
        <end position="398"/>
    </location>
</feature>
<evidence type="ECO:0000256" key="1">
    <source>
        <dbReference type="ARBA" id="ARBA00004651"/>
    </source>
</evidence>